<dbReference type="Proteomes" id="UP000189681">
    <property type="component" value="Unassembled WGS sequence"/>
</dbReference>
<dbReference type="GO" id="GO:0016779">
    <property type="term" value="F:nucleotidyltransferase activity"/>
    <property type="evidence" value="ECO:0007669"/>
    <property type="project" value="InterPro"/>
</dbReference>
<comment type="caution">
    <text evidence="2">The sequence shown here is derived from an EMBL/GenBank/DDBJ whole genome shotgun (WGS) entry which is preliminary data.</text>
</comment>
<evidence type="ECO:0000313" key="2">
    <source>
        <dbReference type="EMBL" id="OOP55645.1"/>
    </source>
</evidence>
<dbReference type="PANTHER" id="PTHR43449:SF1">
    <property type="entry name" value="POLYMERASE BETA NUCLEOTIDYLTRANSFERASE DOMAIN-CONTAINING PROTEIN"/>
    <property type="match status" value="1"/>
</dbReference>
<dbReference type="EMBL" id="AYTS01000126">
    <property type="protein sequence ID" value="OOP55645.1"/>
    <property type="molecule type" value="Genomic_DNA"/>
</dbReference>
<dbReference type="CDD" id="cd05403">
    <property type="entry name" value="NT_KNTase_like"/>
    <property type="match status" value="1"/>
</dbReference>
<dbReference type="AlphaFoldDB" id="A0A1V4ARA9"/>
<protein>
    <recommendedName>
        <fullName evidence="1">Polymerase nucleotidyl transferase domain-containing protein</fullName>
    </recommendedName>
</protein>
<gene>
    <name evidence="2" type="ORF">AYP45_13410</name>
</gene>
<evidence type="ECO:0000313" key="3">
    <source>
        <dbReference type="Proteomes" id="UP000189681"/>
    </source>
</evidence>
<dbReference type="Gene3D" id="3.30.460.10">
    <property type="entry name" value="Beta Polymerase, domain 2"/>
    <property type="match status" value="1"/>
</dbReference>
<dbReference type="InterPro" id="IPR002934">
    <property type="entry name" value="Polymerase_NTP_transf_dom"/>
</dbReference>
<dbReference type="SUPFAM" id="SSF81301">
    <property type="entry name" value="Nucleotidyltransferase"/>
    <property type="match status" value="1"/>
</dbReference>
<evidence type="ECO:0000259" key="1">
    <source>
        <dbReference type="Pfam" id="PF01909"/>
    </source>
</evidence>
<dbReference type="InterPro" id="IPR043519">
    <property type="entry name" value="NT_sf"/>
</dbReference>
<reference evidence="2 3" key="1">
    <citation type="journal article" date="2017" name="Water Res.">
        <title>Discovery and metagenomic analysis of an anammox bacterial enrichment related to Candidatus "Brocadia caroliniensis" in a full-scale glycerol-fed nitritation-denitritation separate centrate treatment process.</title>
        <authorList>
            <person name="Park H."/>
            <person name="Brotto A.C."/>
            <person name="van Loosdrecht M.C."/>
            <person name="Chandran K."/>
        </authorList>
    </citation>
    <scope>NUCLEOTIDE SEQUENCE [LARGE SCALE GENOMIC DNA]</scope>
    <source>
        <strain evidence="2">26THWARD</strain>
    </source>
</reference>
<organism evidence="2 3">
    <name type="scientific">Candidatus Brocadia carolinensis</name>
    <dbReference type="NCBI Taxonomy" id="1004156"/>
    <lineage>
        <taxon>Bacteria</taxon>
        <taxon>Pseudomonadati</taxon>
        <taxon>Planctomycetota</taxon>
        <taxon>Candidatus Brocadiia</taxon>
        <taxon>Candidatus Brocadiales</taxon>
        <taxon>Candidatus Brocadiaceae</taxon>
        <taxon>Candidatus Brocadia</taxon>
    </lineage>
</organism>
<proteinExistence type="predicted"/>
<dbReference type="Pfam" id="PF01909">
    <property type="entry name" value="NTP_transf_2"/>
    <property type="match status" value="1"/>
</dbReference>
<accession>A0A1V4ARA9</accession>
<feature type="domain" description="Polymerase nucleotidyl transferase" evidence="1">
    <location>
        <begin position="18"/>
        <end position="76"/>
    </location>
</feature>
<sequence>MVTVSDEILEKLKRFLGMVSASGLHVERAILFGSYAKGSGGTWSDIDIALVSKDFTGIGFYDRKRVNPFLIKVDSRIEPHPFRSEDFTEENPFVKEILKQGIEITRDI</sequence>
<dbReference type="STRING" id="1004156.AYP45_13410"/>
<dbReference type="PANTHER" id="PTHR43449">
    <property type="entry name" value="NUCLEOTIDYLTRANSFERASE"/>
    <property type="match status" value="1"/>
</dbReference>
<name>A0A1V4ARA9_9BACT</name>